<gene>
    <name evidence="1" type="ORF">RF11_09395</name>
</gene>
<keyword evidence="2" id="KW-1185">Reference proteome</keyword>
<dbReference type="OrthoDB" id="10068017at2759"/>
<sequence>MDIEELIKDPENANVYYCPHRSTKNCRCLEEFVTKHFWMNQNLGSPEKALKLLKDLRREALELSKERCTTNDIKSMNDDGRTLKCRGFERSKSKNYDQYIINTSSELQSHGICEVAAQKILKCSHSIIHNNLKHDNEGRTDLIADKKFKVKPN</sequence>
<evidence type="ECO:0000313" key="2">
    <source>
        <dbReference type="Proteomes" id="UP000031668"/>
    </source>
</evidence>
<comment type="caution">
    <text evidence="1">The sequence shown here is derived from an EMBL/GenBank/DDBJ whole genome shotgun (WGS) entry which is preliminary data.</text>
</comment>
<protein>
    <submittedName>
        <fullName evidence="1">Uncharacterized protein</fullName>
    </submittedName>
</protein>
<name>A0A0C2I9W6_THEKT</name>
<dbReference type="Proteomes" id="UP000031668">
    <property type="component" value="Unassembled WGS sequence"/>
</dbReference>
<accession>A0A0C2I9W6</accession>
<evidence type="ECO:0000313" key="1">
    <source>
        <dbReference type="EMBL" id="KII62043.1"/>
    </source>
</evidence>
<proteinExistence type="predicted"/>
<dbReference type="EMBL" id="JWZT01005140">
    <property type="protein sequence ID" value="KII62043.1"/>
    <property type="molecule type" value="Genomic_DNA"/>
</dbReference>
<reference evidence="1 2" key="1">
    <citation type="journal article" date="2014" name="Genome Biol. Evol.">
        <title>The genome of the myxosporean Thelohanellus kitauei shows adaptations to nutrient acquisition within its fish host.</title>
        <authorList>
            <person name="Yang Y."/>
            <person name="Xiong J."/>
            <person name="Zhou Z."/>
            <person name="Huo F."/>
            <person name="Miao W."/>
            <person name="Ran C."/>
            <person name="Liu Y."/>
            <person name="Zhang J."/>
            <person name="Feng J."/>
            <person name="Wang M."/>
            <person name="Wang M."/>
            <person name="Wang L."/>
            <person name="Yao B."/>
        </authorList>
    </citation>
    <scope>NUCLEOTIDE SEQUENCE [LARGE SCALE GENOMIC DNA]</scope>
    <source>
        <strain evidence="1">Wuqing</strain>
    </source>
</reference>
<dbReference type="AlphaFoldDB" id="A0A0C2I9W6"/>
<organism evidence="1 2">
    <name type="scientific">Thelohanellus kitauei</name>
    <name type="common">Myxosporean</name>
    <dbReference type="NCBI Taxonomy" id="669202"/>
    <lineage>
        <taxon>Eukaryota</taxon>
        <taxon>Metazoa</taxon>
        <taxon>Cnidaria</taxon>
        <taxon>Myxozoa</taxon>
        <taxon>Myxosporea</taxon>
        <taxon>Bivalvulida</taxon>
        <taxon>Platysporina</taxon>
        <taxon>Myxobolidae</taxon>
        <taxon>Thelohanellus</taxon>
    </lineage>
</organism>